<accession>A0A931CCX8</accession>
<dbReference type="PANTHER" id="PTHR33908">
    <property type="entry name" value="MANNOSYLTRANSFERASE YKCB-RELATED"/>
    <property type="match status" value="1"/>
</dbReference>
<keyword evidence="3" id="KW-0328">Glycosyltransferase</keyword>
<feature type="transmembrane region" description="Helical" evidence="8">
    <location>
        <begin position="199"/>
        <end position="220"/>
    </location>
</feature>
<evidence type="ECO:0000256" key="7">
    <source>
        <dbReference type="ARBA" id="ARBA00023136"/>
    </source>
</evidence>
<dbReference type="Proteomes" id="UP000598146">
    <property type="component" value="Unassembled WGS sequence"/>
</dbReference>
<dbReference type="AlphaFoldDB" id="A0A931CCX8"/>
<comment type="caution">
    <text evidence="11">The sequence shown here is derived from an EMBL/GenBank/DDBJ whole genome shotgun (WGS) entry which is preliminary data.</text>
</comment>
<feature type="transmembrane region" description="Helical" evidence="8">
    <location>
        <begin position="105"/>
        <end position="123"/>
    </location>
</feature>
<feature type="domain" description="Glycosyltransferase RgtA/B/C/D-like" evidence="9">
    <location>
        <begin position="55"/>
        <end position="213"/>
    </location>
</feature>
<dbReference type="GO" id="GO:0010041">
    <property type="term" value="P:response to iron(III) ion"/>
    <property type="evidence" value="ECO:0007669"/>
    <property type="project" value="TreeGrafter"/>
</dbReference>
<keyword evidence="5 8" id="KW-0812">Transmembrane</keyword>
<dbReference type="InterPro" id="IPR050297">
    <property type="entry name" value="LipidA_mod_glycosyltrf_83"/>
</dbReference>
<dbReference type="GO" id="GO:0016763">
    <property type="term" value="F:pentosyltransferase activity"/>
    <property type="evidence" value="ECO:0007669"/>
    <property type="project" value="TreeGrafter"/>
</dbReference>
<organism evidence="11 12">
    <name type="scientific">Actinoplanes aureus</name>
    <dbReference type="NCBI Taxonomy" id="2792083"/>
    <lineage>
        <taxon>Bacteria</taxon>
        <taxon>Bacillati</taxon>
        <taxon>Actinomycetota</taxon>
        <taxon>Actinomycetes</taxon>
        <taxon>Micromonosporales</taxon>
        <taxon>Micromonosporaceae</taxon>
        <taxon>Actinoplanes</taxon>
    </lineage>
</organism>
<evidence type="ECO:0000256" key="2">
    <source>
        <dbReference type="ARBA" id="ARBA00022475"/>
    </source>
</evidence>
<feature type="transmembrane region" description="Helical" evidence="8">
    <location>
        <begin position="154"/>
        <end position="187"/>
    </location>
</feature>
<evidence type="ECO:0000259" key="10">
    <source>
        <dbReference type="Pfam" id="PF24878"/>
    </source>
</evidence>
<protein>
    <submittedName>
        <fullName evidence="11">Glycosyltransferase family 39 protein</fullName>
    </submittedName>
</protein>
<proteinExistence type="predicted"/>
<dbReference type="Pfam" id="PF24878">
    <property type="entry name" value="YkcB_C"/>
    <property type="match status" value="1"/>
</dbReference>
<evidence type="ECO:0000256" key="5">
    <source>
        <dbReference type="ARBA" id="ARBA00022692"/>
    </source>
</evidence>
<evidence type="ECO:0000256" key="6">
    <source>
        <dbReference type="ARBA" id="ARBA00022989"/>
    </source>
</evidence>
<gene>
    <name evidence="11" type="ORF">I4J89_40725</name>
</gene>
<feature type="transmembrane region" description="Helical" evidence="8">
    <location>
        <begin position="402"/>
        <end position="421"/>
    </location>
</feature>
<feature type="transmembrane region" description="Helical" evidence="8">
    <location>
        <begin position="433"/>
        <end position="452"/>
    </location>
</feature>
<dbReference type="PANTHER" id="PTHR33908:SF3">
    <property type="entry name" value="UNDECAPRENYL PHOSPHATE-ALPHA-4-AMINO-4-DEOXY-L-ARABINOSE ARABINOSYL TRANSFERASE"/>
    <property type="match status" value="1"/>
</dbReference>
<dbReference type="InterPro" id="IPR056785">
    <property type="entry name" value="YkcA/B-like_C"/>
</dbReference>
<keyword evidence="4" id="KW-0808">Transferase</keyword>
<dbReference type="InterPro" id="IPR038731">
    <property type="entry name" value="RgtA/B/C-like"/>
</dbReference>
<sequence>MLAAIGVIAGLLYLWSIARMGMGHPYYSAAVHAMSQSWKAFLFGTTDLADVATLDKPPGAFWIQALTVRVFGYHGWSVLAPQAVETVLAVLLLHRAVRRWAGENAGLLAAAVLAVTPIMVAVARATTADPLLVLVSVAAVYALTRALQQDSTRWLLLSTALVGFGFTTKMLVAWLILPPMLAAYLIAGPASWRRRAQQLAAAAGTLLVASFWWVLVVDLWPGDRPYISGSGDGTARDLVFGYNGFGRLFGGDGGGANATAIVLAGCPGPERLFASQVGGQAGWLLPLCGLLLAAVVVKGVVMWRQGRPARRLTVAGWVVWGGWLLLAAVLLSTAKGLLRPYYTAMLAPAIAAVAGAGSVLLWRWYRSGDPAGWLLPPAVVVTTAWSYVLLERYSSWHPWSRWVVLGLGAGAALALFAVRAAGTASRFPASRGLAAALSVAAMLLGPVVWSAGTTFGPVAPAAAMDPLAGPPALSGIATADPVVTALMIDTRDGKLYPVQEAILDFATANSPSQRIKLAIEGGGVLNTSSYLQHSDQPVVGLGGFLGQDPAPSATELASWVSDGEIRFVAINPAFRSPELAAEARDVTERIAWVSAHCAQVPVASYWAQPPPQDPSSMLLGVPELFDCVAR</sequence>
<dbReference type="GO" id="GO:0005886">
    <property type="term" value="C:plasma membrane"/>
    <property type="evidence" value="ECO:0007669"/>
    <property type="project" value="UniProtKB-SubCell"/>
</dbReference>
<evidence type="ECO:0000256" key="3">
    <source>
        <dbReference type="ARBA" id="ARBA00022676"/>
    </source>
</evidence>
<comment type="subcellular location">
    <subcellularLocation>
        <location evidence="1">Cell membrane</location>
        <topology evidence="1">Multi-pass membrane protein</topology>
    </subcellularLocation>
</comment>
<evidence type="ECO:0000256" key="8">
    <source>
        <dbReference type="SAM" id="Phobius"/>
    </source>
</evidence>
<keyword evidence="2" id="KW-1003">Cell membrane</keyword>
<reference evidence="11" key="1">
    <citation type="submission" date="2020-11" db="EMBL/GenBank/DDBJ databases">
        <title>Isolation and identification of active actinomycetes.</title>
        <authorList>
            <person name="Sun X."/>
        </authorList>
    </citation>
    <scope>NUCLEOTIDE SEQUENCE</scope>
    <source>
        <strain evidence="11">NEAU-A11</strain>
    </source>
</reference>
<feature type="domain" description="Putative mannosyltransferase YkcA/B-like C-terminal" evidence="10">
    <location>
        <begin position="503"/>
        <end position="596"/>
    </location>
</feature>
<evidence type="ECO:0000313" key="11">
    <source>
        <dbReference type="EMBL" id="MBG0567789.1"/>
    </source>
</evidence>
<evidence type="ECO:0000256" key="4">
    <source>
        <dbReference type="ARBA" id="ARBA00022679"/>
    </source>
</evidence>
<feature type="transmembrane region" description="Helical" evidence="8">
    <location>
        <begin position="373"/>
        <end position="390"/>
    </location>
</feature>
<dbReference type="EMBL" id="JADQTO010000030">
    <property type="protein sequence ID" value="MBG0567789.1"/>
    <property type="molecule type" value="Genomic_DNA"/>
</dbReference>
<dbReference type="Pfam" id="PF13231">
    <property type="entry name" value="PMT_2"/>
    <property type="match status" value="1"/>
</dbReference>
<keyword evidence="6 8" id="KW-1133">Transmembrane helix</keyword>
<name>A0A931CCX8_9ACTN</name>
<evidence type="ECO:0000259" key="9">
    <source>
        <dbReference type="Pfam" id="PF13231"/>
    </source>
</evidence>
<evidence type="ECO:0000256" key="1">
    <source>
        <dbReference type="ARBA" id="ARBA00004651"/>
    </source>
</evidence>
<evidence type="ECO:0000313" key="12">
    <source>
        <dbReference type="Proteomes" id="UP000598146"/>
    </source>
</evidence>
<dbReference type="RefSeq" id="WP_196419562.1">
    <property type="nucleotide sequence ID" value="NZ_JADQTO010000030.1"/>
</dbReference>
<feature type="transmembrane region" description="Helical" evidence="8">
    <location>
        <begin position="281"/>
        <end position="301"/>
    </location>
</feature>
<keyword evidence="12" id="KW-1185">Reference proteome</keyword>
<feature type="transmembrane region" description="Helical" evidence="8">
    <location>
        <begin position="313"/>
        <end position="334"/>
    </location>
</feature>
<dbReference type="GO" id="GO:0009103">
    <property type="term" value="P:lipopolysaccharide biosynthetic process"/>
    <property type="evidence" value="ECO:0007669"/>
    <property type="project" value="UniProtKB-ARBA"/>
</dbReference>
<feature type="transmembrane region" description="Helical" evidence="8">
    <location>
        <begin position="340"/>
        <end position="361"/>
    </location>
</feature>
<keyword evidence="7 8" id="KW-0472">Membrane</keyword>